<organism evidence="1 2">
    <name type="scientific">Alectoria fallacina</name>
    <dbReference type="NCBI Taxonomy" id="1903189"/>
    <lineage>
        <taxon>Eukaryota</taxon>
        <taxon>Fungi</taxon>
        <taxon>Dikarya</taxon>
        <taxon>Ascomycota</taxon>
        <taxon>Pezizomycotina</taxon>
        <taxon>Lecanoromycetes</taxon>
        <taxon>OSLEUM clade</taxon>
        <taxon>Lecanoromycetidae</taxon>
        <taxon>Lecanorales</taxon>
        <taxon>Lecanorineae</taxon>
        <taxon>Parmeliaceae</taxon>
        <taxon>Alectoria</taxon>
    </lineage>
</organism>
<reference evidence="1" key="1">
    <citation type="submission" date="2021-03" db="EMBL/GenBank/DDBJ databases">
        <authorList>
            <person name="Tagirdzhanova G."/>
        </authorList>
    </citation>
    <scope>NUCLEOTIDE SEQUENCE</scope>
</reference>
<protein>
    <submittedName>
        <fullName evidence="1">Uncharacterized protein</fullName>
    </submittedName>
</protein>
<sequence length="292" mass="33230">MPRWREKHKYVATFRRIDNASIPTVGQKTLIRRPRSHSHSYWNNGANPILRSDWTHIFDTLPALLLEQHCDFVEHGHGRRLVHHDAKFDPHSKVTQDSTMFGGFKYLVEIPPEIDAAQVSRQQFTSNAATAFLPARTNRDAFSSETGPHWAQLIPDLVNRNDVLDSSIQALCLMQISHVKQERWLLRSSLDFYDKALQALQGALAQPTQAFRAEIFAAAMALATYELLQGTHAGKSRGWMHHIEGASSYFNAFPELDVCSFSHQLSFHFLETICILDALGARKPFCFSTSQW</sequence>
<keyword evidence="2" id="KW-1185">Reference proteome</keyword>
<evidence type="ECO:0000313" key="1">
    <source>
        <dbReference type="EMBL" id="CAF9929222.1"/>
    </source>
</evidence>
<dbReference type="InterPro" id="IPR021858">
    <property type="entry name" value="Fun_TF"/>
</dbReference>
<name>A0A8H3FUA4_9LECA</name>
<dbReference type="PANTHER" id="PTHR38111:SF11">
    <property type="entry name" value="TRANSCRIPTION FACTOR DOMAIN-CONTAINING PROTEIN-RELATED"/>
    <property type="match status" value="1"/>
</dbReference>
<dbReference type="EMBL" id="CAJPDR010000264">
    <property type="protein sequence ID" value="CAF9929222.1"/>
    <property type="molecule type" value="Genomic_DNA"/>
</dbReference>
<proteinExistence type="predicted"/>
<dbReference type="Proteomes" id="UP000664203">
    <property type="component" value="Unassembled WGS sequence"/>
</dbReference>
<accession>A0A8H3FUA4</accession>
<gene>
    <name evidence="1" type="ORF">ALECFALPRED_004279</name>
</gene>
<dbReference type="AlphaFoldDB" id="A0A8H3FUA4"/>
<dbReference type="OrthoDB" id="5415874at2759"/>
<comment type="caution">
    <text evidence="1">The sequence shown here is derived from an EMBL/GenBank/DDBJ whole genome shotgun (WGS) entry which is preliminary data.</text>
</comment>
<evidence type="ECO:0000313" key="2">
    <source>
        <dbReference type="Proteomes" id="UP000664203"/>
    </source>
</evidence>
<dbReference type="PANTHER" id="PTHR38111">
    <property type="entry name" value="ZN(2)-C6 FUNGAL-TYPE DOMAIN-CONTAINING PROTEIN-RELATED"/>
    <property type="match status" value="1"/>
</dbReference>
<dbReference type="Pfam" id="PF11951">
    <property type="entry name" value="Fungal_trans_2"/>
    <property type="match status" value="1"/>
</dbReference>
<dbReference type="InterPro" id="IPR053178">
    <property type="entry name" value="Osmoadaptation_assoc"/>
</dbReference>